<dbReference type="InterPro" id="IPR025540">
    <property type="entry name" value="FlK"/>
</dbReference>
<feature type="domain" description="Fluoroacetyl-CoA-specific thioesterase-like" evidence="1">
    <location>
        <begin position="34"/>
        <end position="126"/>
    </location>
</feature>
<dbReference type="EMBL" id="JBHSUA010000024">
    <property type="protein sequence ID" value="MFC6397900.1"/>
    <property type="molecule type" value="Genomic_DNA"/>
</dbReference>
<dbReference type="Gene3D" id="3.10.129.10">
    <property type="entry name" value="Hotdog Thioesterase"/>
    <property type="match status" value="1"/>
</dbReference>
<dbReference type="Proteomes" id="UP001596266">
    <property type="component" value="Unassembled WGS sequence"/>
</dbReference>
<evidence type="ECO:0000259" key="1">
    <source>
        <dbReference type="Pfam" id="PF22636"/>
    </source>
</evidence>
<gene>
    <name evidence="2" type="ORF">ACFP57_13035</name>
</gene>
<reference evidence="3" key="1">
    <citation type="journal article" date="2019" name="Int. J. Syst. Evol. Microbiol.">
        <title>The Global Catalogue of Microorganisms (GCM) 10K type strain sequencing project: providing services to taxonomists for standard genome sequencing and annotation.</title>
        <authorList>
            <consortium name="The Broad Institute Genomics Platform"/>
            <consortium name="The Broad Institute Genome Sequencing Center for Infectious Disease"/>
            <person name="Wu L."/>
            <person name="Ma J."/>
        </authorList>
    </citation>
    <scope>NUCLEOTIDE SEQUENCE [LARGE SCALE GENOMIC DNA]</scope>
    <source>
        <strain evidence="3">CGMCC 1.15277</strain>
    </source>
</reference>
<evidence type="ECO:0000313" key="2">
    <source>
        <dbReference type="EMBL" id="MFC6397900.1"/>
    </source>
</evidence>
<protein>
    <submittedName>
        <fullName evidence="2">Thioesterase family protein</fullName>
    </submittedName>
</protein>
<sequence length="140" mass="14855">MKPSLVTGTSAEITVTVVDELTVPAMIPWYPNFAGMPRVFATAFMVGFLESAAVEALHPHLDEGEGSVGIHVDVSHEAPSAVGSTITGRAEVTAVEGRIITFEVELADNAGIICTGTHQRAVINAEKFPARAQQRLDDAR</sequence>
<dbReference type="RefSeq" id="WP_343886885.1">
    <property type="nucleotide sequence ID" value="NZ_BAAAKI010000025.1"/>
</dbReference>
<keyword evidence="3" id="KW-1185">Reference proteome</keyword>
<dbReference type="PIRSF" id="PIRSF014972">
    <property type="entry name" value="FlK"/>
    <property type="match status" value="1"/>
</dbReference>
<comment type="caution">
    <text evidence="2">The sequence shown here is derived from an EMBL/GenBank/DDBJ whole genome shotgun (WGS) entry which is preliminary data.</text>
</comment>
<proteinExistence type="predicted"/>
<dbReference type="SUPFAM" id="SSF54637">
    <property type="entry name" value="Thioesterase/thiol ester dehydrase-isomerase"/>
    <property type="match status" value="1"/>
</dbReference>
<dbReference type="Pfam" id="PF22636">
    <property type="entry name" value="FlK"/>
    <property type="match status" value="1"/>
</dbReference>
<organism evidence="2 3">
    <name type="scientific">Luteococcus sanguinis</name>
    <dbReference type="NCBI Taxonomy" id="174038"/>
    <lineage>
        <taxon>Bacteria</taxon>
        <taxon>Bacillati</taxon>
        <taxon>Actinomycetota</taxon>
        <taxon>Actinomycetes</taxon>
        <taxon>Propionibacteriales</taxon>
        <taxon>Propionibacteriaceae</taxon>
        <taxon>Luteococcus</taxon>
    </lineage>
</organism>
<name>A0ABW1X5U2_9ACTN</name>
<dbReference type="PANTHER" id="PTHR36934:SF1">
    <property type="entry name" value="THIOESTERASE DOMAIN-CONTAINING PROTEIN"/>
    <property type="match status" value="1"/>
</dbReference>
<dbReference type="PANTHER" id="PTHR36934">
    <property type="entry name" value="BLR0278 PROTEIN"/>
    <property type="match status" value="1"/>
</dbReference>
<accession>A0ABW1X5U2</accession>
<dbReference type="InterPro" id="IPR054485">
    <property type="entry name" value="FlK-like_dom"/>
</dbReference>
<evidence type="ECO:0000313" key="3">
    <source>
        <dbReference type="Proteomes" id="UP001596266"/>
    </source>
</evidence>
<dbReference type="InterPro" id="IPR029069">
    <property type="entry name" value="HotDog_dom_sf"/>
</dbReference>